<evidence type="ECO:0000259" key="2">
    <source>
        <dbReference type="Pfam" id="PF04773"/>
    </source>
</evidence>
<dbReference type="PANTHER" id="PTHR30273:SF2">
    <property type="entry name" value="PROTEIN FECR"/>
    <property type="match status" value="1"/>
</dbReference>
<dbReference type="InterPro" id="IPR032508">
    <property type="entry name" value="FecR_C"/>
</dbReference>
<protein>
    <submittedName>
        <fullName evidence="4">FecR family protein</fullName>
    </submittedName>
</protein>
<proteinExistence type="predicted"/>
<dbReference type="Proteomes" id="UP000190852">
    <property type="component" value="Unassembled WGS sequence"/>
</dbReference>
<dbReference type="EMBL" id="FUYQ01000001">
    <property type="protein sequence ID" value="SKB26034.1"/>
    <property type="molecule type" value="Genomic_DNA"/>
</dbReference>
<dbReference type="InterPro" id="IPR012373">
    <property type="entry name" value="Ferrdict_sens_TM"/>
</dbReference>
<name>A0A1T4ZTC5_9BACT</name>
<feature type="transmembrane region" description="Helical" evidence="1">
    <location>
        <begin position="46"/>
        <end position="67"/>
    </location>
</feature>
<dbReference type="RefSeq" id="WP_079681881.1">
    <property type="nucleotide sequence ID" value="NZ_FUYQ01000001.1"/>
</dbReference>
<evidence type="ECO:0000256" key="1">
    <source>
        <dbReference type="SAM" id="Phobius"/>
    </source>
</evidence>
<keyword evidence="1" id="KW-0812">Transmembrane</keyword>
<evidence type="ECO:0000313" key="5">
    <source>
        <dbReference type="Proteomes" id="UP000190852"/>
    </source>
</evidence>
<dbReference type="Gene3D" id="3.55.50.30">
    <property type="match status" value="1"/>
</dbReference>
<dbReference type="Pfam" id="PF16344">
    <property type="entry name" value="FecR_C"/>
    <property type="match status" value="1"/>
</dbReference>
<feature type="domain" description="FecR protein" evidence="2">
    <location>
        <begin position="84"/>
        <end position="177"/>
    </location>
</feature>
<keyword evidence="5" id="KW-1185">Reference proteome</keyword>
<evidence type="ECO:0000313" key="4">
    <source>
        <dbReference type="EMBL" id="SKB26034.1"/>
    </source>
</evidence>
<feature type="domain" description="Protein FecR C-terminal" evidence="3">
    <location>
        <begin position="223"/>
        <end position="291"/>
    </location>
</feature>
<evidence type="ECO:0000259" key="3">
    <source>
        <dbReference type="Pfam" id="PF16344"/>
    </source>
</evidence>
<dbReference type="Gene3D" id="2.60.120.1440">
    <property type="match status" value="1"/>
</dbReference>
<accession>A0A1T4ZTC5</accession>
<dbReference type="PIRSF" id="PIRSF018266">
    <property type="entry name" value="FecR"/>
    <property type="match status" value="1"/>
</dbReference>
<dbReference type="PANTHER" id="PTHR30273">
    <property type="entry name" value="PERIPLASMIC SIGNAL SENSOR AND SIGMA FACTOR ACTIVATOR FECR-RELATED"/>
    <property type="match status" value="1"/>
</dbReference>
<sequence>MKERTKKIAEDSFASEVNLKNEWNRLLGSIQKENKPVGKTRIIGKYLQMAAGYAAAVLVGAALVFVFTHTRTLPDQVQGGSFIVQTDNSDRSFTQLPDGSRIWLNKGTKIEYNQQFGIRNRNVLLNGEAYFEVAKNKKLAFVVKTKSIDVTALGTSFNVNAYDDGNEVTTTLYTGKVNVQSTLTGYKTILNPFEVAVFSKTKDKITTYVFTGPDKPVWMEPEFRFDMLPLIDITKQLEHNYNVVFVYRNQKIKHLKFSGTFDRDEKLDEILRVIKINTNIDYAIKNDSVIIK</sequence>
<keyword evidence="1" id="KW-0472">Membrane</keyword>
<dbReference type="AlphaFoldDB" id="A0A1T4ZTC5"/>
<dbReference type="Pfam" id="PF04773">
    <property type="entry name" value="FecR"/>
    <property type="match status" value="1"/>
</dbReference>
<reference evidence="5" key="1">
    <citation type="submission" date="2017-02" db="EMBL/GenBank/DDBJ databases">
        <authorList>
            <person name="Varghese N."/>
            <person name="Submissions S."/>
        </authorList>
    </citation>
    <scope>NUCLEOTIDE SEQUENCE [LARGE SCALE GENOMIC DNA]</scope>
    <source>
        <strain evidence="5">DSM 24967</strain>
    </source>
</reference>
<gene>
    <name evidence="4" type="ORF">SAMN05660349_00102</name>
</gene>
<dbReference type="InterPro" id="IPR006860">
    <property type="entry name" value="FecR"/>
</dbReference>
<dbReference type="GO" id="GO:0016989">
    <property type="term" value="F:sigma factor antagonist activity"/>
    <property type="evidence" value="ECO:0007669"/>
    <property type="project" value="TreeGrafter"/>
</dbReference>
<keyword evidence="1" id="KW-1133">Transmembrane helix</keyword>
<organism evidence="4 5">
    <name type="scientific">Parabacteroides chartae</name>
    <dbReference type="NCBI Taxonomy" id="1037355"/>
    <lineage>
        <taxon>Bacteria</taxon>
        <taxon>Pseudomonadati</taxon>
        <taxon>Bacteroidota</taxon>
        <taxon>Bacteroidia</taxon>
        <taxon>Bacteroidales</taxon>
        <taxon>Tannerellaceae</taxon>
        <taxon>Parabacteroides</taxon>
    </lineage>
</organism>